<dbReference type="AlphaFoldDB" id="A0A8C1U8A2"/>
<reference evidence="1" key="1">
    <citation type="submission" date="2025-08" db="UniProtKB">
        <authorList>
            <consortium name="Ensembl"/>
        </authorList>
    </citation>
    <scope>IDENTIFICATION</scope>
</reference>
<proteinExistence type="predicted"/>
<name>A0A8C1U8A2_CYPCA</name>
<accession>A0A8C1U8A2</accession>
<sequence length="63" mass="7605">KQVQTINYDPFHPYNQKRMIPWAFQAISRNKGQAVCMHSRIRSIKHFLQGFKVWNDTYDVYMA</sequence>
<evidence type="ECO:0000313" key="2">
    <source>
        <dbReference type="Proteomes" id="UP000694700"/>
    </source>
</evidence>
<dbReference type="Ensembl" id="ENSCCRT00015033789.1">
    <property type="protein sequence ID" value="ENSCCRP00015032654.1"/>
    <property type="gene ID" value="ENSCCRG00015013652.1"/>
</dbReference>
<protein>
    <submittedName>
        <fullName evidence="1">Uncharacterized protein</fullName>
    </submittedName>
</protein>
<organism evidence="1 2">
    <name type="scientific">Cyprinus carpio</name>
    <name type="common">Common carp</name>
    <dbReference type="NCBI Taxonomy" id="7962"/>
    <lineage>
        <taxon>Eukaryota</taxon>
        <taxon>Metazoa</taxon>
        <taxon>Chordata</taxon>
        <taxon>Craniata</taxon>
        <taxon>Vertebrata</taxon>
        <taxon>Euteleostomi</taxon>
        <taxon>Actinopterygii</taxon>
        <taxon>Neopterygii</taxon>
        <taxon>Teleostei</taxon>
        <taxon>Ostariophysi</taxon>
        <taxon>Cypriniformes</taxon>
        <taxon>Cyprinidae</taxon>
        <taxon>Cyprininae</taxon>
        <taxon>Cyprinus</taxon>
    </lineage>
</organism>
<dbReference type="Proteomes" id="UP000694700">
    <property type="component" value="Unplaced"/>
</dbReference>
<evidence type="ECO:0000313" key="1">
    <source>
        <dbReference type="Ensembl" id="ENSCCRP00015032654.1"/>
    </source>
</evidence>